<dbReference type="Pfam" id="PF12999">
    <property type="entry name" value="PRKCSH-like"/>
    <property type="match status" value="1"/>
</dbReference>
<dbReference type="Pfam" id="PF13015">
    <property type="entry name" value="PRKCSH_1"/>
    <property type="match status" value="1"/>
</dbReference>
<keyword evidence="3" id="KW-0256">Endoplasmic reticulum</keyword>
<reference evidence="7 8" key="1">
    <citation type="submission" date="2015-05" db="EMBL/GenBank/DDBJ databases">
        <title>Distinctive expansion of gene families associated with plant cell wall degradation and secondary metabolism in the genomes of grapevine trunk pathogens.</title>
        <authorList>
            <person name="Lawrence D.P."/>
            <person name="Travadon R."/>
            <person name="Rolshausen P.E."/>
            <person name="Baumgartner K."/>
        </authorList>
    </citation>
    <scope>NUCLEOTIDE SEQUENCE [LARGE SCALE GENOMIC DNA]</scope>
    <source>
        <strain evidence="7">UCRPC4</strain>
    </source>
</reference>
<dbReference type="Proteomes" id="UP000053317">
    <property type="component" value="Unassembled WGS sequence"/>
</dbReference>
<proteinExistence type="predicted"/>
<dbReference type="AlphaFoldDB" id="A0A0G2E3H6"/>
<feature type="coiled-coil region" evidence="5">
    <location>
        <begin position="144"/>
        <end position="238"/>
    </location>
</feature>
<dbReference type="InterPro" id="IPR028146">
    <property type="entry name" value="PRKCSH_N"/>
</dbReference>
<evidence type="ECO:0000256" key="1">
    <source>
        <dbReference type="ARBA" id="ARBA00022387"/>
    </source>
</evidence>
<accession>A0A0G2E3H6</accession>
<gene>
    <name evidence="7" type="ORF">UCRPC4_g05829</name>
</gene>
<keyword evidence="2" id="KW-0732">Signal</keyword>
<keyword evidence="5" id="KW-0175">Coiled coil</keyword>
<dbReference type="InterPro" id="IPR039794">
    <property type="entry name" value="Gtb1-like"/>
</dbReference>
<dbReference type="PANTHER" id="PTHR12630:SF1">
    <property type="entry name" value="GLUCOSIDASE 2 SUBUNIT BETA"/>
    <property type="match status" value="1"/>
</dbReference>
<evidence type="ECO:0000256" key="3">
    <source>
        <dbReference type="ARBA" id="ARBA00022824"/>
    </source>
</evidence>
<dbReference type="InterPro" id="IPR044865">
    <property type="entry name" value="MRH_dom"/>
</dbReference>
<evidence type="ECO:0000313" key="7">
    <source>
        <dbReference type="EMBL" id="KKY16871.1"/>
    </source>
</evidence>
<dbReference type="SUPFAM" id="SSF50911">
    <property type="entry name" value="Mannose 6-phosphate receptor domain"/>
    <property type="match status" value="1"/>
</dbReference>
<dbReference type="Gene3D" id="2.70.130.10">
    <property type="entry name" value="Mannose-6-phosphate receptor binding domain"/>
    <property type="match status" value="1"/>
</dbReference>
<keyword evidence="8" id="KW-1185">Reference proteome</keyword>
<dbReference type="GO" id="GO:0017177">
    <property type="term" value="C:glucosidase II complex"/>
    <property type="evidence" value="ECO:0007669"/>
    <property type="project" value="TreeGrafter"/>
</dbReference>
<dbReference type="PANTHER" id="PTHR12630">
    <property type="entry name" value="N-LINKED OLIGOSACCHARIDE PROCESSING"/>
    <property type="match status" value="1"/>
</dbReference>
<dbReference type="InterPro" id="IPR009011">
    <property type="entry name" value="Man6P_isomerase_rcpt-bd_dom_sf"/>
</dbReference>
<protein>
    <recommendedName>
        <fullName evidence="1">Glucosidase 2 subunit beta</fullName>
    </recommendedName>
</protein>
<name>A0A0G2E3H6_PHACM</name>
<feature type="domain" description="MRH" evidence="6">
    <location>
        <begin position="372"/>
        <end position="533"/>
    </location>
</feature>
<reference evidence="7 8" key="2">
    <citation type="submission" date="2015-05" db="EMBL/GenBank/DDBJ databases">
        <authorList>
            <person name="Morales-Cruz A."/>
            <person name="Amrine K.C."/>
            <person name="Cantu D."/>
        </authorList>
    </citation>
    <scope>NUCLEOTIDE SEQUENCE [LARGE SCALE GENOMIC DNA]</scope>
    <source>
        <strain evidence="7">UCRPC4</strain>
    </source>
</reference>
<dbReference type="InterPro" id="IPR036607">
    <property type="entry name" value="PRKCSH"/>
</dbReference>
<evidence type="ECO:0000256" key="2">
    <source>
        <dbReference type="ARBA" id="ARBA00022729"/>
    </source>
</evidence>
<dbReference type="GO" id="GO:0006491">
    <property type="term" value="P:N-glycan processing"/>
    <property type="evidence" value="ECO:0007669"/>
    <property type="project" value="TreeGrafter"/>
</dbReference>
<comment type="caution">
    <text evidence="7">The sequence shown here is derived from an EMBL/GenBank/DDBJ whole genome shotgun (WGS) entry which is preliminary data.</text>
</comment>
<evidence type="ECO:0000313" key="8">
    <source>
        <dbReference type="Proteomes" id="UP000053317"/>
    </source>
</evidence>
<evidence type="ECO:0000259" key="6">
    <source>
        <dbReference type="PROSITE" id="PS51914"/>
    </source>
</evidence>
<evidence type="ECO:0000256" key="4">
    <source>
        <dbReference type="ARBA" id="ARBA00023157"/>
    </source>
</evidence>
<dbReference type="PROSITE" id="PS51914">
    <property type="entry name" value="MRH"/>
    <property type="match status" value="1"/>
</dbReference>
<keyword evidence="4" id="KW-1015">Disulfide bond</keyword>
<sequence length="548" mass="60443">MDELAECLFIAKFYKDFSRFSCISLPSITVPASAVNDDYCDCPDGSDEPEPQNLSAPALPGFYCKNKGHIPAYLPSLAVNDGKCDYDYCCDGSDEWAGIGGVHCPDKCKEIGKEWRKQDESRKKALGVAVKRRKELVSEAARLRGDIEHRIATLEREVKEHETKVAQLGDEVLDLEQKEKFKIVKSGGKGSKTSTLANLAKQRVEELRSTLTTVREQRDAQRARVQELEAILSTFKEEYNPNFNDEGVKRAVRSWEDYAAKEKEGDWQPAHDRDLNELVQEDNESQGINWAEWETGDESEVEDDVAALYNLRNYLPPSVRVFLAEKIAVVKEILITNGILAPPTPSDTASIPESPALSGARSSLSAARSALSSCQNSLSNTRSDLDKPFGPDDVFRSLKDTCVEVDSGEYVYKHCYFSKITQRPKKGGGETNMGKFEELTTIPASDVDAALDPEDLSSGPNTSPMAAAQQGGHFGPNERIVLSYANGQGCWNGPARSAKVILGCSEKEVLWRIRESEKCVYEVWAGSSAVCPETVNGNKKSSSAKDEL</sequence>
<organism evidence="7 8">
    <name type="scientific">Phaeomoniella chlamydospora</name>
    <name type="common">Phaeoacremonium chlamydosporum</name>
    <dbReference type="NCBI Taxonomy" id="158046"/>
    <lineage>
        <taxon>Eukaryota</taxon>
        <taxon>Fungi</taxon>
        <taxon>Dikarya</taxon>
        <taxon>Ascomycota</taxon>
        <taxon>Pezizomycotina</taxon>
        <taxon>Eurotiomycetes</taxon>
        <taxon>Chaetothyriomycetidae</taxon>
        <taxon>Phaeomoniellales</taxon>
        <taxon>Phaeomoniellaceae</taxon>
        <taxon>Phaeomoniella</taxon>
    </lineage>
</organism>
<evidence type="ECO:0000256" key="5">
    <source>
        <dbReference type="SAM" id="Coils"/>
    </source>
</evidence>
<dbReference type="EMBL" id="LCWF01000155">
    <property type="protein sequence ID" value="KKY16871.1"/>
    <property type="molecule type" value="Genomic_DNA"/>
</dbReference>
<dbReference type="OrthoDB" id="28322at2759"/>